<reference evidence="1 2" key="1">
    <citation type="submission" date="2018-10" db="EMBL/GenBank/DDBJ databases">
        <title>Phylogenomics of Brevibacillus.</title>
        <authorList>
            <person name="Dunlap C."/>
        </authorList>
    </citation>
    <scope>NUCLEOTIDE SEQUENCE [LARGE SCALE GENOMIC DNA]</scope>
    <source>
        <strain evidence="1 2">DSM 100115</strain>
    </source>
</reference>
<name>A0A3M8B7I8_9BACL</name>
<protein>
    <submittedName>
        <fullName evidence="1">Uncharacterized protein</fullName>
    </submittedName>
</protein>
<keyword evidence="2" id="KW-1185">Reference proteome</keyword>
<evidence type="ECO:0000313" key="1">
    <source>
        <dbReference type="EMBL" id="RNB59388.1"/>
    </source>
</evidence>
<dbReference type="Proteomes" id="UP000268829">
    <property type="component" value="Unassembled WGS sequence"/>
</dbReference>
<organism evidence="1 2">
    <name type="scientific">Brevibacillus gelatini</name>
    <dbReference type="NCBI Taxonomy" id="1655277"/>
    <lineage>
        <taxon>Bacteria</taxon>
        <taxon>Bacillati</taxon>
        <taxon>Bacillota</taxon>
        <taxon>Bacilli</taxon>
        <taxon>Bacillales</taxon>
        <taxon>Paenibacillaceae</taxon>
        <taxon>Brevibacillus</taxon>
    </lineage>
</organism>
<dbReference type="EMBL" id="RHHS01000013">
    <property type="protein sequence ID" value="RNB59388.1"/>
    <property type="molecule type" value="Genomic_DNA"/>
</dbReference>
<comment type="caution">
    <text evidence="1">The sequence shown here is derived from an EMBL/GenBank/DDBJ whole genome shotgun (WGS) entry which is preliminary data.</text>
</comment>
<evidence type="ECO:0000313" key="2">
    <source>
        <dbReference type="Proteomes" id="UP000268829"/>
    </source>
</evidence>
<sequence length="64" mass="7461">MNLKHGDYVRFVYRIRILDNMGAYSMNEERTGEIIRIKDESSIYVIDGNDDTYCIGLSEIIEVI</sequence>
<dbReference type="AlphaFoldDB" id="A0A3M8B7I8"/>
<gene>
    <name evidence="1" type="ORF">EDM57_04395</name>
</gene>
<accession>A0A3M8B7I8</accession>
<dbReference type="RefSeq" id="WP_122903555.1">
    <property type="nucleotide sequence ID" value="NZ_RHHS01000013.1"/>
</dbReference>
<proteinExistence type="predicted"/>